<dbReference type="EMBL" id="BGZK01001536">
    <property type="protein sequence ID" value="GBP81890.1"/>
    <property type="molecule type" value="Genomic_DNA"/>
</dbReference>
<comment type="caution">
    <text evidence="1">The sequence shown here is derived from an EMBL/GenBank/DDBJ whole genome shotgun (WGS) entry which is preliminary data.</text>
</comment>
<dbReference type="Proteomes" id="UP000299102">
    <property type="component" value="Unassembled WGS sequence"/>
</dbReference>
<evidence type="ECO:0000313" key="1">
    <source>
        <dbReference type="EMBL" id="GBP81890.1"/>
    </source>
</evidence>
<evidence type="ECO:0000313" key="2">
    <source>
        <dbReference type="Proteomes" id="UP000299102"/>
    </source>
</evidence>
<name>A0A4C1Z2X7_EUMVA</name>
<gene>
    <name evidence="1" type="ORF">EVAR_87027_1</name>
</gene>
<dbReference type="AlphaFoldDB" id="A0A4C1Z2X7"/>
<organism evidence="1 2">
    <name type="scientific">Eumeta variegata</name>
    <name type="common">Bagworm moth</name>
    <name type="synonym">Eumeta japonica</name>
    <dbReference type="NCBI Taxonomy" id="151549"/>
    <lineage>
        <taxon>Eukaryota</taxon>
        <taxon>Metazoa</taxon>
        <taxon>Ecdysozoa</taxon>
        <taxon>Arthropoda</taxon>
        <taxon>Hexapoda</taxon>
        <taxon>Insecta</taxon>
        <taxon>Pterygota</taxon>
        <taxon>Neoptera</taxon>
        <taxon>Endopterygota</taxon>
        <taxon>Lepidoptera</taxon>
        <taxon>Glossata</taxon>
        <taxon>Ditrysia</taxon>
        <taxon>Tineoidea</taxon>
        <taxon>Psychidae</taxon>
        <taxon>Oiketicinae</taxon>
        <taxon>Eumeta</taxon>
    </lineage>
</organism>
<keyword evidence="2" id="KW-1185">Reference proteome</keyword>
<protein>
    <submittedName>
        <fullName evidence="1">Uncharacterized protein</fullName>
    </submittedName>
</protein>
<accession>A0A4C1Z2X7</accession>
<proteinExistence type="predicted"/>
<sequence length="119" mass="13334">MLVPIVRLRRSADETLHFIRTGTVTGNEIGIDSGTDTSIQSEIESELEGGTTVGIRRETRIRITSVRSKSEARLGSKTDRRKRARALVLRVGRAEVPAIRTCHLPEWAERLPRRLVSCT</sequence>
<reference evidence="1 2" key="1">
    <citation type="journal article" date="2019" name="Commun. Biol.">
        <title>The bagworm genome reveals a unique fibroin gene that provides high tensile strength.</title>
        <authorList>
            <person name="Kono N."/>
            <person name="Nakamura H."/>
            <person name="Ohtoshi R."/>
            <person name="Tomita M."/>
            <person name="Numata K."/>
            <person name="Arakawa K."/>
        </authorList>
    </citation>
    <scope>NUCLEOTIDE SEQUENCE [LARGE SCALE GENOMIC DNA]</scope>
</reference>